<accession>A0A7R9LG88</accession>
<proteinExistence type="predicted"/>
<evidence type="ECO:0000313" key="1">
    <source>
        <dbReference type="EMBL" id="CAD7639803.1"/>
    </source>
</evidence>
<feature type="non-terminal residue" evidence="1">
    <location>
        <position position="171"/>
    </location>
</feature>
<reference evidence="1" key="1">
    <citation type="submission" date="2020-11" db="EMBL/GenBank/DDBJ databases">
        <authorList>
            <person name="Tran Van P."/>
        </authorList>
    </citation>
    <scope>NUCLEOTIDE SEQUENCE</scope>
</reference>
<name>A0A7R9LG88_9ACAR</name>
<dbReference type="EMBL" id="CAJPIZ010022569">
    <property type="protein sequence ID" value="CAG2117974.1"/>
    <property type="molecule type" value="Genomic_DNA"/>
</dbReference>
<dbReference type="EMBL" id="OC877144">
    <property type="protein sequence ID" value="CAD7639803.1"/>
    <property type="molecule type" value="Genomic_DNA"/>
</dbReference>
<organism evidence="1">
    <name type="scientific">Medioppia subpectinata</name>
    <dbReference type="NCBI Taxonomy" id="1979941"/>
    <lineage>
        <taxon>Eukaryota</taxon>
        <taxon>Metazoa</taxon>
        <taxon>Ecdysozoa</taxon>
        <taxon>Arthropoda</taxon>
        <taxon>Chelicerata</taxon>
        <taxon>Arachnida</taxon>
        <taxon>Acari</taxon>
        <taxon>Acariformes</taxon>
        <taxon>Sarcoptiformes</taxon>
        <taxon>Oribatida</taxon>
        <taxon>Brachypylina</taxon>
        <taxon>Oppioidea</taxon>
        <taxon>Oppiidae</taxon>
        <taxon>Medioppia</taxon>
    </lineage>
</organism>
<gene>
    <name evidence="1" type="ORF">OSB1V03_LOCUS17926</name>
</gene>
<feature type="non-terminal residue" evidence="1">
    <location>
        <position position="1"/>
    </location>
</feature>
<dbReference type="Proteomes" id="UP000759131">
    <property type="component" value="Unassembled WGS sequence"/>
</dbReference>
<protein>
    <recommendedName>
        <fullName evidence="3">SLC26A/SulP transporter domain-containing protein</fullName>
    </recommendedName>
</protein>
<dbReference type="InterPro" id="IPR001902">
    <property type="entry name" value="SLC26A/SulP_fam"/>
</dbReference>
<evidence type="ECO:0000313" key="2">
    <source>
        <dbReference type="Proteomes" id="UP000759131"/>
    </source>
</evidence>
<dbReference type="GO" id="GO:0055085">
    <property type="term" value="P:transmembrane transport"/>
    <property type="evidence" value="ECO:0007669"/>
    <property type="project" value="InterPro"/>
</dbReference>
<sequence>YSCLSNDRDLDKVPDNIAGYTNSNPNGTVHHNNHNNIHNNNINTINNNNANYRSNYLAVNDGQVPPSPHLSINRMAYSLPNFNARFRRSSQIPGARPKSMTSEKVLEKVRPECRSPWEVIKGLFPAIGWLSKYKKEDLIPDLVSGATIAVFQVPESMGYSLLANVKPALFS</sequence>
<evidence type="ECO:0008006" key="3">
    <source>
        <dbReference type="Google" id="ProtNLM"/>
    </source>
</evidence>
<dbReference type="PANTHER" id="PTHR11814">
    <property type="entry name" value="SULFATE TRANSPORTER"/>
    <property type="match status" value="1"/>
</dbReference>
<dbReference type="AlphaFoldDB" id="A0A7R9LG88"/>
<dbReference type="GO" id="GO:0016020">
    <property type="term" value="C:membrane"/>
    <property type="evidence" value="ECO:0007669"/>
    <property type="project" value="InterPro"/>
</dbReference>
<dbReference type="OrthoDB" id="288203at2759"/>
<keyword evidence="2" id="KW-1185">Reference proteome</keyword>